<evidence type="ECO:0000313" key="5">
    <source>
        <dbReference type="Proteomes" id="UP000344274"/>
    </source>
</evidence>
<dbReference type="InterPro" id="IPR014036">
    <property type="entry name" value="DeoR-like_C"/>
</dbReference>
<proteinExistence type="predicted"/>
<evidence type="ECO:0000313" key="3">
    <source>
        <dbReference type="EMBL" id="VVP72645.1"/>
    </source>
</evidence>
<dbReference type="InterPro" id="IPR037171">
    <property type="entry name" value="NagB/RpiA_transferase-like"/>
</dbReference>
<protein>
    <recommendedName>
        <fullName evidence="1">DeoR-like transcriptional repressor C-terminal sensor domain-containing protein</fullName>
    </recommendedName>
</protein>
<name>A0A5E6V380_PSEFL</name>
<sequence length="82" mass="8743">MRRGLTTPSALKVEVKQVAMQSASQVVLVASSSKYGTFSMYRIAGLEQFDIILSDDALTPAAVDSIRKQGVELLLPSDSSPA</sequence>
<gene>
    <name evidence="2" type="ORF">PS673_03864</name>
    <name evidence="3" type="ORF">PS922_00948</name>
</gene>
<evidence type="ECO:0000313" key="4">
    <source>
        <dbReference type="Proteomes" id="UP000325565"/>
    </source>
</evidence>
<feature type="domain" description="DeoR-like transcriptional repressor C-terminal sensor" evidence="1">
    <location>
        <begin position="2"/>
        <end position="55"/>
    </location>
</feature>
<organism evidence="2 5">
    <name type="scientific">Pseudomonas fluorescens</name>
    <dbReference type="NCBI Taxonomy" id="294"/>
    <lineage>
        <taxon>Bacteria</taxon>
        <taxon>Pseudomonadati</taxon>
        <taxon>Pseudomonadota</taxon>
        <taxon>Gammaproteobacteria</taxon>
        <taxon>Pseudomonadales</taxon>
        <taxon>Pseudomonadaceae</taxon>
        <taxon>Pseudomonas</taxon>
    </lineage>
</organism>
<accession>A0A5E6V380</accession>
<evidence type="ECO:0000259" key="1">
    <source>
        <dbReference type="Pfam" id="PF00455"/>
    </source>
</evidence>
<dbReference type="Proteomes" id="UP000344274">
    <property type="component" value="Unassembled WGS sequence"/>
</dbReference>
<reference evidence="4 5" key="1">
    <citation type="submission" date="2019-09" db="EMBL/GenBank/DDBJ databases">
        <authorList>
            <person name="Chandra G."/>
            <person name="Truman W A."/>
        </authorList>
    </citation>
    <scope>NUCLEOTIDE SEQUENCE [LARGE SCALE GENOMIC DNA]</scope>
    <source>
        <strain evidence="2">PS673</strain>
        <strain evidence="3">PS922</strain>
    </source>
</reference>
<dbReference type="EMBL" id="CABVJB010000002">
    <property type="protein sequence ID" value="VVP72645.1"/>
    <property type="molecule type" value="Genomic_DNA"/>
</dbReference>
<dbReference type="EMBL" id="CABVHB010000034">
    <property type="protein sequence ID" value="VVN12365.1"/>
    <property type="molecule type" value="Genomic_DNA"/>
</dbReference>
<dbReference type="SUPFAM" id="SSF100950">
    <property type="entry name" value="NagB/RpiA/CoA transferase-like"/>
    <property type="match status" value="1"/>
</dbReference>
<dbReference type="Pfam" id="PF00455">
    <property type="entry name" value="DeoRC"/>
    <property type="match status" value="1"/>
</dbReference>
<evidence type="ECO:0000313" key="2">
    <source>
        <dbReference type="EMBL" id="VVN12365.1"/>
    </source>
</evidence>
<dbReference type="AlphaFoldDB" id="A0A5E6V380"/>
<dbReference type="Proteomes" id="UP000325565">
    <property type="component" value="Unassembled WGS sequence"/>
</dbReference>